<accession>A0A1S8TVG6</accession>
<dbReference type="AlphaFoldDB" id="A0A1S8TVG6"/>
<organism evidence="1 2">
    <name type="scientific">Clostridium puniceum</name>
    <dbReference type="NCBI Taxonomy" id="29367"/>
    <lineage>
        <taxon>Bacteria</taxon>
        <taxon>Bacillati</taxon>
        <taxon>Bacillota</taxon>
        <taxon>Clostridia</taxon>
        <taxon>Eubacteriales</taxon>
        <taxon>Clostridiaceae</taxon>
        <taxon>Clostridium</taxon>
    </lineage>
</organism>
<sequence length="130" mass="15115">MNKEISKKATLEDFVAKKVKKEKDKDKTKDIYVTSMDRAITLKKPSEERIYSYANEIGDKPDLASTIEANRKLIYDCCQELKEPQVIEALELKDPYDIPRILFDIADIKEIMNQFNELLGNTNIEEEIKN</sequence>
<comment type="caution">
    <text evidence="1">The sequence shown here is derived from an EMBL/GenBank/DDBJ whole genome shotgun (WGS) entry which is preliminary data.</text>
</comment>
<dbReference type="OrthoDB" id="1911430at2"/>
<dbReference type="Proteomes" id="UP000190890">
    <property type="component" value="Unassembled WGS sequence"/>
</dbReference>
<gene>
    <name evidence="1" type="ORF">CLPUN_09770</name>
</gene>
<keyword evidence="2" id="KW-1185">Reference proteome</keyword>
<name>A0A1S8TVG6_9CLOT</name>
<dbReference type="EMBL" id="LZZM01000053">
    <property type="protein sequence ID" value="OOM81793.1"/>
    <property type="molecule type" value="Genomic_DNA"/>
</dbReference>
<protein>
    <recommendedName>
        <fullName evidence="3">Phage XkdN-like protein</fullName>
    </recommendedName>
</protein>
<dbReference type="STRING" id="29367.CLPUN_09770"/>
<evidence type="ECO:0000313" key="2">
    <source>
        <dbReference type="Proteomes" id="UP000190890"/>
    </source>
</evidence>
<dbReference type="RefSeq" id="WP_077846231.1">
    <property type="nucleotide sequence ID" value="NZ_LZZM01000053.1"/>
</dbReference>
<evidence type="ECO:0000313" key="1">
    <source>
        <dbReference type="EMBL" id="OOM81793.1"/>
    </source>
</evidence>
<evidence type="ECO:0008006" key="3">
    <source>
        <dbReference type="Google" id="ProtNLM"/>
    </source>
</evidence>
<proteinExistence type="predicted"/>
<reference evidence="1 2" key="1">
    <citation type="submission" date="2016-05" db="EMBL/GenBank/DDBJ databases">
        <title>Microbial solvent formation.</title>
        <authorList>
            <person name="Poehlein A."/>
            <person name="Montoya Solano J.D."/>
            <person name="Flitsch S."/>
            <person name="Krabben P."/>
            <person name="Duerre P."/>
            <person name="Daniel R."/>
        </authorList>
    </citation>
    <scope>NUCLEOTIDE SEQUENCE [LARGE SCALE GENOMIC DNA]</scope>
    <source>
        <strain evidence="1 2">DSM 2619</strain>
    </source>
</reference>